<dbReference type="EMBL" id="JAAYEE010000077">
    <property type="protein sequence ID" value="NLW34721.1"/>
    <property type="molecule type" value="Genomic_DNA"/>
</dbReference>
<dbReference type="InterPro" id="IPR004136">
    <property type="entry name" value="NMO"/>
</dbReference>
<dbReference type="AlphaFoldDB" id="A0A971M403"/>
<dbReference type="SUPFAM" id="SSF51412">
    <property type="entry name" value="Inosine monophosphate dehydrogenase (IMPDH)"/>
    <property type="match status" value="1"/>
</dbReference>
<evidence type="ECO:0000256" key="3">
    <source>
        <dbReference type="ARBA" id="ARBA00023002"/>
    </source>
</evidence>
<proteinExistence type="predicted"/>
<evidence type="ECO:0000313" key="5">
    <source>
        <dbReference type="Proteomes" id="UP000777265"/>
    </source>
</evidence>
<comment type="caution">
    <text evidence="4">The sequence shown here is derived from an EMBL/GenBank/DDBJ whole genome shotgun (WGS) entry which is preliminary data.</text>
</comment>
<dbReference type="Gene3D" id="3.20.20.70">
    <property type="entry name" value="Aldolase class I"/>
    <property type="match status" value="1"/>
</dbReference>
<keyword evidence="1" id="KW-0285">Flavoprotein</keyword>
<dbReference type="GO" id="GO:0018580">
    <property type="term" value="F:nitronate monooxygenase activity"/>
    <property type="evidence" value="ECO:0007669"/>
    <property type="project" value="InterPro"/>
</dbReference>
<name>A0A971M403_9BACT</name>
<keyword evidence="3" id="KW-0560">Oxidoreductase</keyword>
<evidence type="ECO:0000256" key="1">
    <source>
        <dbReference type="ARBA" id="ARBA00022630"/>
    </source>
</evidence>
<reference evidence="4" key="2">
    <citation type="submission" date="2020-01" db="EMBL/GenBank/DDBJ databases">
        <authorList>
            <person name="Campanaro S."/>
        </authorList>
    </citation>
    <scope>NUCLEOTIDE SEQUENCE</scope>
    <source>
        <strain evidence="4">AS06rmzACSIP_7</strain>
    </source>
</reference>
<keyword evidence="2" id="KW-0288">FMN</keyword>
<protein>
    <submittedName>
        <fullName evidence="4">Nitronate monooxygenase</fullName>
    </submittedName>
</protein>
<sequence>MQPDQHLPSLTIKDKKINVPIIQGGMGVGISLYPLAGAVAREGGVGIISSAGIDRVVSKRDGEKVNIYEAVYGEISRAKSGGGIAGINIMVALARDYEDSVKAAIDAKADIIISGGGLPLNLPAIKAPGDTALVPIVSSGRALELICKKWERSKYRPDAVVVEGPLAGGHLGFRYDELDLESNKLENLLPQVKDVAMKYGGFPVIVAGGIFTHRDIVKFLALGADGVQMGTRFLATNESSATQAYKEAVVGAGKEDILVAERPGSPCGLPFRVIRYSPMFVSALEGRREPRCDKGYVLLKDREGMFSRCSAKTSNEDSFCICNGLLSSAGYNPDTEEPLYTVGTNAWRINKVLSVKALMGELTGREPSSVTE</sequence>
<dbReference type="Proteomes" id="UP000777265">
    <property type="component" value="Unassembled WGS sequence"/>
</dbReference>
<evidence type="ECO:0000313" key="4">
    <source>
        <dbReference type="EMBL" id="NLW34721.1"/>
    </source>
</evidence>
<dbReference type="InterPro" id="IPR013785">
    <property type="entry name" value="Aldolase_TIM"/>
</dbReference>
<dbReference type="PANTHER" id="PTHR32332">
    <property type="entry name" value="2-NITROPROPANE DIOXYGENASE"/>
    <property type="match status" value="1"/>
</dbReference>
<dbReference type="CDD" id="cd04730">
    <property type="entry name" value="NPD_like"/>
    <property type="match status" value="1"/>
</dbReference>
<organism evidence="4 5">
    <name type="scientific">Syntrophorhabdus aromaticivorans</name>
    <dbReference type="NCBI Taxonomy" id="328301"/>
    <lineage>
        <taxon>Bacteria</taxon>
        <taxon>Pseudomonadati</taxon>
        <taxon>Thermodesulfobacteriota</taxon>
        <taxon>Syntrophorhabdia</taxon>
        <taxon>Syntrophorhabdales</taxon>
        <taxon>Syntrophorhabdaceae</taxon>
        <taxon>Syntrophorhabdus</taxon>
    </lineage>
</organism>
<reference evidence="4" key="1">
    <citation type="journal article" date="2020" name="Biotechnol. Biofuels">
        <title>New insights from the biogas microbiome by comprehensive genome-resolved metagenomics of nearly 1600 species originating from multiple anaerobic digesters.</title>
        <authorList>
            <person name="Campanaro S."/>
            <person name="Treu L."/>
            <person name="Rodriguez-R L.M."/>
            <person name="Kovalovszki A."/>
            <person name="Ziels R.M."/>
            <person name="Maus I."/>
            <person name="Zhu X."/>
            <person name="Kougias P.G."/>
            <person name="Basile A."/>
            <person name="Luo G."/>
            <person name="Schluter A."/>
            <person name="Konstantinidis K.T."/>
            <person name="Angelidaki I."/>
        </authorList>
    </citation>
    <scope>NUCLEOTIDE SEQUENCE</scope>
    <source>
        <strain evidence="4">AS06rmzACSIP_7</strain>
    </source>
</reference>
<gene>
    <name evidence="4" type="ORF">GXY80_04460</name>
</gene>
<dbReference type="Pfam" id="PF03060">
    <property type="entry name" value="NMO"/>
    <property type="match status" value="1"/>
</dbReference>
<dbReference type="PANTHER" id="PTHR32332:SF18">
    <property type="entry name" value="2-NITROPROPANE DIOXYGENASE"/>
    <property type="match status" value="1"/>
</dbReference>
<keyword evidence="4" id="KW-0503">Monooxygenase</keyword>
<accession>A0A971M403</accession>
<evidence type="ECO:0000256" key="2">
    <source>
        <dbReference type="ARBA" id="ARBA00022643"/>
    </source>
</evidence>